<protein>
    <submittedName>
        <fullName evidence="1">Uncharacterized protein</fullName>
    </submittedName>
</protein>
<dbReference type="OrthoDB" id="5191040at2"/>
<dbReference type="AlphaFoldDB" id="A0A511DP89"/>
<gene>
    <name evidence="1" type="ORF">PSU4_55690</name>
</gene>
<organism evidence="1 2">
    <name type="scientific">Pseudonocardia sulfidoxydans NBRC 16205</name>
    <dbReference type="NCBI Taxonomy" id="1223511"/>
    <lineage>
        <taxon>Bacteria</taxon>
        <taxon>Bacillati</taxon>
        <taxon>Actinomycetota</taxon>
        <taxon>Actinomycetes</taxon>
        <taxon>Pseudonocardiales</taxon>
        <taxon>Pseudonocardiaceae</taxon>
        <taxon>Pseudonocardia</taxon>
    </lineage>
</organism>
<evidence type="ECO:0000313" key="2">
    <source>
        <dbReference type="Proteomes" id="UP000321685"/>
    </source>
</evidence>
<name>A0A511DP89_9PSEU</name>
<reference evidence="1 2" key="1">
    <citation type="submission" date="2019-07" db="EMBL/GenBank/DDBJ databases">
        <title>Whole genome shotgun sequence of Pseudonocardia sulfidoxydans NBRC 16205.</title>
        <authorList>
            <person name="Hosoyama A."/>
            <person name="Uohara A."/>
            <person name="Ohji S."/>
            <person name="Ichikawa N."/>
        </authorList>
    </citation>
    <scope>NUCLEOTIDE SEQUENCE [LARGE SCALE GENOMIC DNA]</scope>
    <source>
        <strain evidence="1 2">NBRC 16205</strain>
    </source>
</reference>
<sequence>MTDPIREYKAVTAAVTDAVEALRERDLARAAELGHTLSTLDATMARVGDRVALSRAGVELLWEAALEMLWSESWMTLRPMPSPDPAEPATGLRKAPDLDALDAEVAARFAELADAVRRRGLSLRR</sequence>
<dbReference type="RefSeq" id="WP_147114965.1">
    <property type="nucleotide sequence ID" value="NZ_BJVJ01000100.1"/>
</dbReference>
<dbReference type="Proteomes" id="UP000321685">
    <property type="component" value="Unassembled WGS sequence"/>
</dbReference>
<evidence type="ECO:0000313" key="1">
    <source>
        <dbReference type="EMBL" id="GEL26615.1"/>
    </source>
</evidence>
<proteinExistence type="predicted"/>
<comment type="caution">
    <text evidence="1">The sequence shown here is derived from an EMBL/GenBank/DDBJ whole genome shotgun (WGS) entry which is preliminary data.</text>
</comment>
<accession>A0A511DP89</accession>
<keyword evidence="2" id="KW-1185">Reference proteome</keyword>
<dbReference type="EMBL" id="BJVJ01000100">
    <property type="protein sequence ID" value="GEL26615.1"/>
    <property type="molecule type" value="Genomic_DNA"/>
</dbReference>